<dbReference type="RefSeq" id="XP_030830329.1">
    <property type="nucleotide sequence ID" value="XM_030974469.1"/>
</dbReference>
<dbReference type="InterPro" id="IPR000182">
    <property type="entry name" value="GNAT_dom"/>
</dbReference>
<dbReference type="AlphaFoldDB" id="A0A7M7N4F2"/>
<dbReference type="PANTHER" id="PTHR10545:SF29">
    <property type="entry name" value="GH14572P-RELATED"/>
    <property type="match status" value="1"/>
</dbReference>
<dbReference type="OrthoDB" id="7305308at2759"/>
<evidence type="ECO:0000313" key="6">
    <source>
        <dbReference type="Proteomes" id="UP000007110"/>
    </source>
</evidence>
<evidence type="ECO:0000259" key="4">
    <source>
        <dbReference type="PROSITE" id="PS51186"/>
    </source>
</evidence>
<dbReference type="Gene3D" id="3.40.630.30">
    <property type="match status" value="1"/>
</dbReference>
<dbReference type="PROSITE" id="PS51186">
    <property type="entry name" value="GNAT"/>
    <property type="match status" value="1"/>
</dbReference>
<keyword evidence="3" id="KW-0012">Acyltransferase</keyword>
<evidence type="ECO:0000256" key="2">
    <source>
        <dbReference type="ARBA" id="ARBA00022679"/>
    </source>
</evidence>
<protein>
    <recommendedName>
        <fullName evidence="4">N-acetyltransferase domain-containing protein</fullName>
    </recommendedName>
</protein>
<organism evidence="5 6">
    <name type="scientific">Strongylocentrotus purpuratus</name>
    <name type="common">Purple sea urchin</name>
    <dbReference type="NCBI Taxonomy" id="7668"/>
    <lineage>
        <taxon>Eukaryota</taxon>
        <taxon>Metazoa</taxon>
        <taxon>Echinodermata</taxon>
        <taxon>Eleutherozoa</taxon>
        <taxon>Echinozoa</taxon>
        <taxon>Echinoidea</taxon>
        <taxon>Euechinoidea</taxon>
        <taxon>Echinacea</taxon>
        <taxon>Camarodonta</taxon>
        <taxon>Echinidea</taxon>
        <taxon>Strongylocentrotidae</taxon>
        <taxon>Strongylocentrotus</taxon>
    </lineage>
</organism>
<dbReference type="InterPro" id="IPR051016">
    <property type="entry name" value="Diverse_Substrate_AcTransf"/>
</dbReference>
<feature type="domain" description="N-acetyltransferase" evidence="4">
    <location>
        <begin position="5"/>
        <end position="99"/>
    </location>
</feature>
<dbReference type="InterPro" id="IPR016181">
    <property type="entry name" value="Acyl_CoA_acyltransferase"/>
</dbReference>
<evidence type="ECO:0000256" key="3">
    <source>
        <dbReference type="ARBA" id="ARBA00023315"/>
    </source>
</evidence>
<dbReference type="GeneID" id="115919819"/>
<dbReference type="Proteomes" id="UP000007110">
    <property type="component" value="Unassembled WGS sequence"/>
</dbReference>
<accession>A0A7M7N4F2</accession>
<keyword evidence="2" id="KW-0808">Transferase</keyword>
<dbReference type="SUPFAM" id="SSF55729">
    <property type="entry name" value="Acyl-CoA N-acyltransferases (Nat)"/>
    <property type="match status" value="1"/>
</dbReference>
<reference evidence="5" key="2">
    <citation type="submission" date="2021-01" db="UniProtKB">
        <authorList>
            <consortium name="EnsemblMetazoa"/>
        </authorList>
    </citation>
    <scope>IDENTIFICATION</scope>
</reference>
<dbReference type="PANTHER" id="PTHR10545">
    <property type="entry name" value="DIAMINE N-ACETYLTRANSFERASE"/>
    <property type="match status" value="1"/>
</dbReference>
<sequence length="99" mass="11230">MGFRYVVRQAKPEDCGDILRLIKELPSMKENPDQVVKNTEQGSLMRRNPTVKGTTVAYAMYFCAYSTWIGKLLYLEDLFIQPSHRGKGLGKAMVCKVAQ</sequence>
<dbReference type="KEGG" id="spu:115919819"/>
<dbReference type="GO" id="GO:0008080">
    <property type="term" value="F:N-acetyltransferase activity"/>
    <property type="evidence" value="ECO:0007669"/>
    <property type="project" value="UniProtKB-ARBA"/>
</dbReference>
<evidence type="ECO:0000256" key="1">
    <source>
        <dbReference type="ARBA" id="ARBA00008694"/>
    </source>
</evidence>
<dbReference type="InParanoid" id="A0A7M7N4F2"/>
<evidence type="ECO:0000313" key="5">
    <source>
        <dbReference type="EnsemblMetazoa" id="XP_030830329"/>
    </source>
</evidence>
<dbReference type="EnsemblMetazoa" id="XM_030974469">
    <property type="protein sequence ID" value="XP_030830329"/>
    <property type="gene ID" value="LOC115919819"/>
</dbReference>
<name>A0A7M7N4F2_STRPU</name>
<dbReference type="CDD" id="cd04301">
    <property type="entry name" value="NAT_SF"/>
    <property type="match status" value="1"/>
</dbReference>
<reference evidence="6" key="1">
    <citation type="submission" date="2015-02" db="EMBL/GenBank/DDBJ databases">
        <title>Genome sequencing for Strongylocentrotus purpuratus.</title>
        <authorList>
            <person name="Murali S."/>
            <person name="Liu Y."/>
            <person name="Vee V."/>
            <person name="English A."/>
            <person name="Wang M."/>
            <person name="Skinner E."/>
            <person name="Han Y."/>
            <person name="Muzny D.M."/>
            <person name="Worley K.C."/>
            <person name="Gibbs R.A."/>
        </authorList>
    </citation>
    <scope>NUCLEOTIDE SEQUENCE</scope>
</reference>
<dbReference type="Pfam" id="PF00583">
    <property type="entry name" value="Acetyltransf_1"/>
    <property type="match status" value="1"/>
</dbReference>
<keyword evidence="6" id="KW-1185">Reference proteome</keyword>
<proteinExistence type="inferred from homology"/>
<comment type="similarity">
    <text evidence="1">Belongs to the acetyltransferase family.</text>
</comment>